<name>A0A1Q9E8H5_SYMMI</name>
<evidence type="ECO:0000256" key="1">
    <source>
        <dbReference type="SAM" id="MobiDB-lite"/>
    </source>
</evidence>
<feature type="region of interest" description="Disordered" evidence="1">
    <location>
        <begin position="41"/>
        <end position="94"/>
    </location>
</feature>
<gene>
    <name evidence="2" type="ORF">AK812_SmicGene13323</name>
</gene>
<dbReference type="OrthoDB" id="444361at2759"/>
<dbReference type="Proteomes" id="UP000186817">
    <property type="component" value="Unassembled WGS sequence"/>
</dbReference>
<dbReference type="AlphaFoldDB" id="A0A1Q9E8H5"/>
<feature type="region of interest" description="Disordered" evidence="1">
    <location>
        <begin position="179"/>
        <end position="240"/>
    </location>
</feature>
<feature type="compositionally biased region" description="Polar residues" evidence="1">
    <location>
        <begin position="207"/>
        <end position="216"/>
    </location>
</feature>
<comment type="caution">
    <text evidence="2">The sequence shown here is derived from an EMBL/GenBank/DDBJ whole genome shotgun (WGS) entry which is preliminary data.</text>
</comment>
<evidence type="ECO:0000313" key="3">
    <source>
        <dbReference type="Proteomes" id="UP000186817"/>
    </source>
</evidence>
<evidence type="ECO:0000313" key="2">
    <source>
        <dbReference type="EMBL" id="OLQ03727.1"/>
    </source>
</evidence>
<protein>
    <submittedName>
        <fullName evidence="2">Uncharacterized protein</fullName>
    </submittedName>
</protein>
<sequence>MRWLTIREELSFRLFCIFSAMARGGDDRGAVGDDLDAARQRSPASLVDGDLERQGSSSQTAQSRQTDGHHADRANWHDKRWGTDGAAPGTVHRGGFGKAVDTSRDHAFACPRPIRTTTTSSPTGQPTAVLAIGDTDCHRTPDFICALCRFVKQRSSPTACPSGTAQLALDATLVSPATRAGEPQPAATPGDQDDTSTMVVPGCSVLDTGQGTAKSITSDKFKPGLPDLAAAGNRERENEF</sequence>
<dbReference type="EMBL" id="LSRX01000229">
    <property type="protein sequence ID" value="OLQ03727.1"/>
    <property type="molecule type" value="Genomic_DNA"/>
</dbReference>
<accession>A0A1Q9E8H5</accession>
<organism evidence="2 3">
    <name type="scientific">Symbiodinium microadriaticum</name>
    <name type="common">Dinoflagellate</name>
    <name type="synonym">Zooxanthella microadriatica</name>
    <dbReference type="NCBI Taxonomy" id="2951"/>
    <lineage>
        <taxon>Eukaryota</taxon>
        <taxon>Sar</taxon>
        <taxon>Alveolata</taxon>
        <taxon>Dinophyceae</taxon>
        <taxon>Suessiales</taxon>
        <taxon>Symbiodiniaceae</taxon>
        <taxon>Symbiodinium</taxon>
    </lineage>
</organism>
<feature type="compositionally biased region" description="Basic and acidic residues" evidence="1">
    <location>
        <begin position="66"/>
        <end position="82"/>
    </location>
</feature>
<reference evidence="2 3" key="1">
    <citation type="submission" date="2016-02" db="EMBL/GenBank/DDBJ databases">
        <title>Genome analysis of coral dinoflagellate symbionts highlights evolutionary adaptations to a symbiotic lifestyle.</title>
        <authorList>
            <person name="Aranda M."/>
            <person name="Li Y."/>
            <person name="Liew Y.J."/>
            <person name="Baumgarten S."/>
            <person name="Simakov O."/>
            <person name="Wilson M."/>
            <person name="Piel J."/>
            <person name="Ashoor H."/>
            <person name="Bougouffa S."/>
            <person name="Bajic V.B."/>
            <person name="Ryu T."/>
            <person name="Ravasi T."/>
            <person name="Bayer T."/>
            <person name="Micklem G."/>
            <person name="Kim H."/>
            <person name="Bhak J."/>
            <person name="Lajeunesse T.C."/>
            <person name="Voolstra C.R."/>
        </authorList>
    </citation>
    <scope>NUCLEOTIDE SEQUENCE [LARGE SCALE GENOMIC DNA]</scope>
    <source>
        <strain evidence="2 3">CCMP2467</strain>
    </source>
</reference>
<proteinExistence type="predicted"/>
<keyword evidence="3" id="KW-1185">Reference proteome</keyword>
<feature type="compositionally biased region" description="Polar residues" evidence="1">
    <location>
        <begin position="54"/>
        <end position="65"/>
    </location>
</feature>